<reference evidence="1" key="1">
    <citation type="submission" date="2021-03" db="EMBL/GenBank/DDBJ databases">
        <title>Evolutionary innovations through gain and loss of genes in the ectomycorrhizal Boletales.</title>
        <authorList>
            <person name="Wu G."/>
            <person name="Miyauchi S."/>
            <person name="Morin E."/>
            <person name="Yang Z.-L."/>
            <person name="Xu J."/>
            <person name="Martin F.M."/>
        </authorList>
    </citation>
    <scope>NUCLEOTIDE SEQUENCE</scope>
    <source>
        <strain evidence="1">BR01</strain>
    </source>
</reference>
<accession>A0A8I2YYZ7</accession>
<dbReference type="AlphaFoldDB" id="A0A8I2YYZ7"/>
<keyword evidence="2" id="KW-1185">Reference proteome</keyword>
<gene>
    <name evidence="1" type="ORF">JVT61DRAFT_5110</name>
</gene>
<organism evidence="1 2">
    <name type="scientific">Boletus reticuloceps</name>
    <dbReference type="NCBI Taxonomy" id="495285"/>
    <lineage>
        <taxon>Eukaryota</taxon>
        <taxon>Fungi</taxon>
        <taxon>Dikarya</taxon>
        <taxon>Basidiomycota</taxon>
        <taxon>Agaricomycotina</taxon>
        <taxon>Agaricomycetes</taxon>
        <taxon>Agaricomycetidae</taxon>
        <taxon>Boletales</taxon>
        <taxon>Boletineae</taxon>
        <taxon>Boletaceae</taxon>
        <taxon>Boletoideae</taxon>
        <taxon>Boletus</taxon>
    </lineage>
</organism>
<name>A0A8I2YYZ7_9AGAM</name>
<evidence type="ECO:0000313" key="1">
    <source>
        <dbReference type="EMBL" id="KAG6380730.1"/>
    </source>
</evidence>
<dbReference type="EMBL" id="JAGFBS010000002">
    <property type="protein sequence ID" value="KAG6380730.1"/>
    <property type="molecule type" value="Genomic_DNA"/>
</dbReference>
<comment type="caution">
    <text evidence="1">The sequence shown here is derived from an EMBL/GenBank/DDBJ whole genome shotgun (WGS) entry which is preliminary data.</text>
</comment>
<protein>
    <submittedName>
        <fullName evidence="1">Uncharacterized protein</fullName>
    </submittedName>
</protein>
<sequence length="129" mass="14714">MATRFASERWILIQHKGQKWVEEAISEMTNRLANTGIARTGRISLRWCSMRIATARGYLRCLASWIIKRKQPRELLPIVEPPRPRTRPRITPSNPLASCVSSRTYSVFAAVRGCPPSLLYLRRGSGVQH</sequence>
<dbReference type="Proteomes" id="UP000683000">
    <property type="component" value="Unassembled WGS sequence"/>
</dbReference>
<evidence type="ECO:0000313" key="2">
    <source>
        <dbReference type="Proteomes" id="UP000683000"/>
    </source>
</evidence>
<proteinExistence type="predicted"/>